<proteinExistence type="predicted"/>
<organism evidence="1 2">
    <name type="scientific">Brachionus plicatilis</name>
    <name type="common">Marine rotifer</name>
    <name type="synonym">Brachionus muelleri</name>
    <dbReference type="NCBI Taxonomy" id="10195"/>
    <lineage>
        <taxon>Eukaryota</taxon>
        <taxon>Metazoa</taxon>
        <taxon>Spiralia</taxon>
        <taxon>Gnathifera</taxon>
        <taxon>Rotifera</taxon>
        <taxon>Eurotatoria</taxon>
        <taxon>Monogononta</taxon>
        <taxon>Pseudotrocha</taxon>
        <taxon>Ploima</taxon>
        <taxon>Brachionidae</taxon>
        <taxon>Brachionus</taxon>
    </lineage>
</organism>
<keyword evidence="2" id="KW-1185">Reference proteome</keyword>
<evidence type="ECO:0000313" key="2">
    <source>
        <dbReference type="Proteomes" id="UP000276133"/>
    </source>
</evidence>
<dbReference type="AlphaFoldDB" id="A0A3M7Q018"/>
<dbReference type="Proteomes" id="UP000276133">
    <property type="component" value="Unassembled WGS sequence"/>
</dbReference>
<evidence type="ECO:0008006" key="3">
    <source>
        <dbReference type="Google" id="ProtNLM"/>
    </source>
</evidence>
<gene>
    <name evidence="1" type="ORF">BpHYR1_035830</name>
</gene>
<reference evidence="1 2" key="1">
    <citation type="journal article" date="2018" name="Sci. Rep.">
        <title>Genomic signatures of local adaptation to the degree of environmental predictability in rotifers.</title>
        <authorList>
            <person name="Franch-Gras L."/>
            <person name="Hahn C."/>
            <person name="Garcia-Roger E.M."/>
            <person name="Carmona M.J."/>
            <person name="Serra M."/>
            <person name="Gomez A."/>
        </authorList>
    </citation>
    <scope>NUCLEOTIDE SEQUENCE [LARGE SCALE GENOMIC DNA]</scope>
    <source>
        <strain evidence="1">HYR1</strain>
    </source>
</reference>
<comment type="caution">
    <text evidence="1">The sequence shown here is derived from an EMBL/GenBank/DDBJ whole genome shotgun (WGS) entry which is preliminary data.</text>
</comment>
<accession>A0A3M7Q018</accession>
<sequence>MQAAGYDVLVAGDFNIDFLRCMDKPSHVKTLVESMTRLSMIPIDIMKRQGVAYTYVDNKREKPKYKWLNHMWVSSKNTTLVRTGEIHKNRTHSEISKPRLDHEIQHIRSQYSQLVQKSLKDNASMISKQEKIKTPEVVRIVVGEVLDALSNYILKAVECVDKKSTNLLPNGARIRKLKPWWDDTLTKLHDDVCKTYVNYRDS</sequence>
<dbReference type="EMBL" id="REGN01008148">
    <property type="protein sequence ID" value="RNA04335.1"/>
    <property type="molecule type" value="Genomic_DNA"/>
</dbReference>
<protein>
    <recommendedName>
        <fullName evidence="3">RNA-directed DNA polymerase from mobile element jockey-like</fullName>
    </recommendedName>
</protein>
<name>A0A3M7Q018_BRAPC</name>
<evidence type="ECO:0000313" key="1">
    <source>
        <dbReference type="EMBL" id="RNA04335.1"/>
    </source>
</evidence>
<feature type="non-terminal residue" evidence="1">
    <location>
        <position position="202"/>
    </location>
</feature>